<dbReference type="InterPro" id="IPR020843">
    <property type="entry name" value="ER"/>
</dbReference>
<dbReference type="Gene3D" id="3.90.180.10">
    <property type="entry name" value="Medium-chain alcohol dehydrogenases, catalytic domain"/>
    <property type="match status" value="1"/>
</dbReference>
<dbReference type="InterPro" id="IPR036291">
    <property type="entry name" value="NAD(P)-bd_dom_sf"/>
</dbReference>
<reference evidence="3 4" key="1">
    <citation type="journal article" date="2016" name="Proc. Natl. Acad. Sci. U.S.A.">
        <title>Comparative genomics of biotechnologically important yeasts.</title>
        <authorList>
            <person name="Riley R."/>
            <person name="Haridas S."/>
            <person name="Wolfe K.H."/>
            <person name="Lopes M.R."/>
            <person name="Hittinger C.T."/>
            <person name="Goeker M."/>
            <person name="Salamov A.A."/>
            <person name="Wisecaver J.H."/>
            <person name="Long T.M."/>
            <person name="Calvey C.H."/>
            <person name="Aerts A.L."/>
            <person name="Barry K.W."/>
            <person name="Choi C."/>
            <person name="Clum A."/>
            <person name="Coughlan A.Y."/>
            <person name="Deshpande S."/>
            <person name="Douglass A.P."/>
            <person name="Hanson S.J."/>
            <person name="Klenk H.-P."/>
            <person name="LaButti K.M."/>
            <person name="Lapidus A."/>
            <person name="Lindquist E.A."/>
            <person name="Lipzen A.M."/>
            <person name="Meier-Kolthoff J.P."/>
            <person name="Ohm R.A."/>
            <person name="Otillar R.P."/>
            <person name="Pangilinan J.L."/>
            <person name="Peng Y."/>
            <person name="Rokas A."/>
            <person name="Rosa C.A."/>
            <person name="Scheuner C."/>
            <person name="Sibirny A.A."/>
            <person name="Slot J.C."/>
            <person name="Stielow J.B."/>
            <person name="Sun H."/>
            <person name="Kurtzman C.P."/>
            <person name="Blackwell M."/>
            <person name="Grigoriev I.V."/>
            <person name="Jeffries T.W."/>
        </authorList>
    </citation>
    <scope>NUCLEOTIDE SEQUENCE [LARGE SCALE GENOMIC DNA]</scope>
    <source>
        <strain evidence="4">ATCC 58044 / CBS 1984 / NCYC 433 / NRRL Y-366-8</strain>
    </source>
</reference>
<dbReference type="SUPFAM" id="SSF50129">
    <property type="entry name" value="GroES-like"/>
    <property type="match status" value="1"/>
</dbReference>
<name>A0A1E3NXE2_WICAA</name>
<dbReference type="PANTHER" id="PTHR43482">
    <property type="entry name" value="PROTEIN AST1-RELATED"/>
    <property type="match status" value="1"/>
</dbReference>
<dbReference type="InterPro" id="IPR052585">
    <property type="entry name" value="Lipid_raft_assoc_Zn_ADH"/>
</dbReference>
<dbReference type="GeneID" id="30203190"/>
<dbReference type="Pfam" id="PF08240">
    <property type="entry name" value="ADH_N"/>
    <property type="match status" value="1"/>
</dbReference>
<sequence length="412" mass="46382">MSEEQADPQQLKISTYLPDTPAPRPISPPPPSHLKRVGRPLRHVQYIPTKQLVYFSKNKEPTFTYDIKYKTPIKSNNVVVQIKSVGLNPVDLKIRNAYSSNFNYERGIGREYSGVIAAVGDKYKTTWKEGDEVCGIYFHPNSLGTVSSDVKIDPSVDPIVKKPKQLSWEKSGSWLYTFGSAWQILKQVEKKISKDSIVLINGGASSVGLMCIQLLKHYYKLDNIVVICSGSAIKLTKSVGAKLAINYTVNSDLPKVLQLLTTTGVYRDYDSDGTQFESRDIPAKKIDVIIDCVGGYTLMEKVNDYLTKGGSYITTVGDYKSDYRKDVYNSWNNPAMNARTMFGSIWSLSYIPFHFNPKPNDEWLQVGVDMLESGEIDNIIDSVYDWRQYSKAEAKLKKGHAHGKVVLNIEDF</sequence>
<dbReference type="OrthoDB" id="201656at2759"/>
<proteinExistence type="predicted"/>
<organism evidence="3 4">
    <name type="scientific">Wickerhamomyces anomalus (strain ATCC 58044 / CBS 1984 / NCYC 433 / NRRL Y-366-8)</name>
    <name type="common">Yeast</name>
    <name type="synonym">Hansenula anomala</name>
    <dbReference type="NCBI Taxonomy" id="683960"/>
    <lineage>
        <taxon>Eukaryota</taxon>
        <taxon>Fungi</taxon>
        <taxon>Dikarya</taxon>
        <taxon>Ascomycota</taxon>
        <taxon>Saccharomycotina</taxon>
        <taxon>Saccharomycetes</taxon>
        <taxon>Phaffomycetales</taxon>
        <taxon>Wickerhamomycetaceae</taxon>
        <taxon>Wickerhamomyces</taxon>
    </lineage>
</organism>
<dbReference type="SUPFAM" id="SSF51735">
    <property type="entry name" value="NAD(P)-binding Rossmann-fold domains"/>
    <property type="match status" value="1"/>
</dbReference>
<dbReference type="PANTHER" id="PTHR43482:SF1">
    <property type="entry name" value="PROTEIN AST1-RELATED"/>
    <property type="match status" value="1"/>
</dbReference>
<dbReference type="InterPro" id="IPR013154">
    <property type="entry name" value="ADH-like_N"/>
</dbReference>
<dbReference type="Gene3D" id="3.40.50.720">
    <property type="entry name" value="NAD(P)-binding Rossmann-like Domain"/>
    <property type="match status" value="1"/>
</dbReference>
<keyword evidence="4" id="KW-1185">Reference proteome</keyword>
<dbReference type="Pfam" id="PF13602">
    <property type="entry name" value="ADH_zinc_N_2"/>
    <property type="match status" value="1"/>
</dbReference>
<dbReference type="RefSeq" id="XP_019036857.1">
    <property type="nucleotide sequence ID" value="XM_019185944.1"/>
</dbReference>
<accession>A0A1E3NXE2</accession>
<protein>
    <recommendedName>
        <fullName evidence="2">Enoyl reductase (ER) domain-containing protein</fullName>
    </recommendedName>
</protein>
<gene>
    <name evidence="3" type="ORF">WICANDRAFT_85763</name>
</gene>
<dbReference type="AlphaFoldDB" id="A0A1E3NXE2"/>
<dbReference type="EMBL" id="KV454213">
    <property type="protein sequence ID" value="ODQ57650.1"/>
    <property type="molecule type" value="Genomic_DNA"/>
</dbReference>
<dbReference type="InterPro" id="IPR011032">
    <property type="entry name" value="GroES-like_sf"/>
</dbReference>
<evidence type="ECO:0000259" key="2">
    <source>
        <dbReference type="SMART" id="SM00829"/>
    </source>
</evidence>
<dbReference type="GO" id="GO:0016491">
    <property type="term" value="F:oxidoreductase activity"/>
    <property type="evidence" value="ECO:0007669"/>
    <property type="project" value="InterPro"/>
</dbReference>
<evidence type="ECO:0000313" key="3">
    <source>
        <dbReference type="EMBL" id="ODQ57650.1"/>
    </source>
</evidence>
<feature type="region of interest" description="Disordered" evidence="1">
    <location>
        <begin position="1"/>
        <end position="33"/>
    </location>
</feature>
<dbReference type="SMART" id="SM00829">
    <property type="entry name" value="PKS_ER"/>
    <property type="match status" value="1"/>
</dbReference>
<dbReference type="STRING" id="683960.A0A1E3NXE2"/>
<feature type="compositionally biased region" description="Pro residues" evidence="1">
    <location>
        <begin position="20"/>
        <end position="32"/>
    </location>
</feature>
<dbReference type="Proteomes" id="UP000094112">
    <property type="component" value="Unassembled WGS sequence"/>
</dbReference>
<evidence type="ECO:0000313" key="4">
    <source>
        <dbReference type="Proteomes" id="UP000094112"/>
    </source>
</evidence>
<feature type="domain" description="Enoyl reductase (ER)" evidence="2">
    <location>
        <begin position="59"/>
        <end position="407"/>
    </location>
</feature>
<evidence type="ECO:0000256" key="1">
    <source>
        <dbReference type="SAM" id="MobiDB-lite"/>
    </source>
</evidence>